<organism evidence="3 4">
    <name type="scientific">Anabaena cylindrica (strain ATCC 27899 / PCC 7122)</name>
    <dbReference type="NCBI Taxonomy" id="272123"/>
    <lineage>
        <taxon>Bacteria</taxon>
        <taxon>Bacillati</taxon>
        <taxon>Cyanobacteriota</taxon>
        <taxon>Cyanophyceae</taxon>
        <taxon>Nostocales</taxon>
        <taxon>Nostocaceae</taxon>
        <taxon>Anabaena</taxon>
    </lineage>
</organism>
<dbReference type="Gene3D" id="3.40.50.1010">
    <property type="entry name" value="5'-nuclease"/>
    <property type="match status" value="1"/>
</dbReference>
<keyword evidence="4" id="KW-1185">Reference proteome</keyword>
<dbReference type="eggNOG" id="COG1432">
    <property type="taxonomic scope" value="Bacteria"/>
</dbReference>
<gene>
    <name evidence="3" type="ordered locus">Anacy_5099</name>
</gene>
<evidence type="ECO:0000313" key="3">
    <source>
        <dbReference type="EMBL" id="AFZ60434.1"/>
    </source>
</evidence>
<dbReference type="Proteomes" id="UP000010474">
    <property type="component" value="Chromosome"/>
</dbReference>
<dbReference type="OrthoDB" id="427042at2"/>
<dbReference type="InterPro" id="IPR000999">
    <property type="entry name" value="RNase_III_dom"/>
</dbReference>
<evidence type="ECO:0008006" key="5">
    <source>
        <dbReference type="Google" id="ProtNLM"/>
    </source>
</evidence>
<dbReference type="InterPro" id="IPR041966">
    <property type="entry name" value="LOTUS-like"/>
</dbReference>
<protein>
    <recommendedName>
        <fullName evidence="5">HTH OST-type domain-containing protein</fullName>
    </recommendedName>
</protein>
<accession>K9ZNR7</accession>
<evidence type="ECO:0000313" key="4">
    <source>
        <dbReference type="Proteomes" id="UP000010474"/>
    </source>
</evidence>
<dbReference type="KEGG" id="acy:Anacy_5099"/>
<feature type="domain" description="HTH OST-type" evidence="2">
    <location>
        <begin position="167"/>
        <end position="240"/>
    </location>
</feature>
<evidence type="ECO:0000259" key="1">
    <source>
        <dbReference type="PROSITE" id="PS50142"/>
    </source>
</evidence>
<evidence type="ECO:0000259" key="2">
    <source>
        <dbReference type="PROSITE" id="PS51644"/>
    </source>
</evidence>
<dbReference type="InterPro" id="IPR025605">
    <property type="entry name" value="OST-HTH/LOTUS_dom"/>
</dbReference>
<dbReference type="GO" id="GO:0004525">
    <property type="term" value="F:ribonuclease III activity"/>
    <property type="evidence" value="ECO:0007669"/>
    <property type="project" value="InterPro"/>
</dbReference>
<dbReference type="Gene3D" id="3.30.420.610">
    <property type="entry name" value="LOTUS domain-like"/>
    <property type="match status" value="1"/>
</dbReference>
<dbReference type="STRING" id="272123.Anacy_5099"/>
<feature type="domain" description="RNase III" evidence="1">
    <location>
        <begin position="269"/>
        <end position="314"/>
    </location>
</feature>
<name>K9ZNR7_ANACC</name>
<dbReference type="RefSeq" id="WP_015217050.1">
    <property type="nucleotide sequence ID" value="NC_019771.1"/>
</dbReference>
<dbReference type="EMBL" id="CP003659">
    <property type="protein sequence ID" value="AFZ60434.1"/>
    <property type="molecule type" value="Genomic_DNA"/>
</dbReference>
<dbReference type="HOGENOM" id="CLU_701407_0_0_3"/>
<dbReference type="PANTHER" id="PTHR35811">
    <property type="entry name" value="SLR1870 PROTEIN"/>
    <property type="match status" value="1"/>
</dbReference>
<dbReference type="CDD" id="cd11297">
    <property type="entry name" value="PIN_LabA-like_N_1"/>
    <property type="match status" value="1"/>
</dbReference>
<sequence length="414" mass="47508">MIDKVGIFLDIENLAGWLKLDGGETLLDRASELGSVVVRRAYGDFSLPSVSKRQSELNLLGFEFVHVYHPVKGKNSADIQIVVDVMEYLTRVPDLQWFVLATGDADFSPLFRRLKELGKSVVGIGPKSKLSEVVKKSCNRFIYTDTNVTNIVTNIDITTFPINNKELQESSLELLEKILNRNTDQIPVSVLKTAILELDPSFDERNFGYSKFLSFLKSVPDIVSLRLDKQKTTWFAKSAEDNNDEIKISSEDQNNQNQNIQLQPTPDLYKRLLKKIGLRLCKKKLLCEAFVKLNQKFKDKFSTSEQLEFLFDTFDNLYSRGEIRAASFLLYKCGYIIKSEDVNDTANLSLITTFSQEYVLIKIDKIILSHIYYQCQNKNIKFIPDLCISLMISNFFKNKNKIQEIISQCKLEHE</sequence>
<reference evidence="4" key="1">
    <citation type="journal article" date="2013" name="Proc. Natl. Acad. Sci. U.S.A.">
        <title>Improving the coverage of the cyanobacterial phylum using diversity-driven genome sequencing.</title>
        <authorList>
            <person name="Shih P.M."/>
            <person name="Wu D."/>
            <person name="Latifi A."/>
            <person name="Axen S.D."/>
            <person name="Fewer D.P."/>
            <person name="Talla E."/>
            <person name="Calteau A."/>
            <person name="Cai F."/>
            <person name="Tandeau de Marsac N."/>
            <person name="Rippka R."/>
            <person name="Herdman M."/>
            <person name="Sivonen K."/>
            <person name="Coursin T."/>
            <person name="Laurent T."/>
            <person name="Goodwin L."/>
            <person name="Nolan M."/>
            <person name="Davenport K.W."/>
            <person name="Han C.S."/>
            <person name="Rubin E.M."/>
            <person name="Eisen J.A."/>
            <person name="Woyke T."/>
            <person name="Gugger M."/>
            <person name="Kerfeld C.A."/>
        </authorList>
    </citation>
    <scope>NUCLEOTIDE SEQUENCE [LARGE SCALE GENOMIC DNA]</scope>
    <source>
        <strain evidence="4">ATCC 27899 / PCC 7122</strain>
    </source>
</reference>
<dbReference type="PROSITE" id="PS51644">
    <property type="entry name" value="HTH_OST"/>
    <property type="match status" value="1"/>
</dbReference>
<dbReference type="AlphaFoldDB" id="K9ZNR7"/>
<dbReference type="InterPro" id="IPR021139">
    <property type="entry name" value="NYN"/>
</dbReference>
<dbReference type="Pfam" id="PF01936">
    <property type="entry name" value="NYN"/>
    <property type="match status" value="1"/>
</dbReference>
<dbReference type="PROSITE" id="PS50142">
    <property type="entry name" value="RNASE_3_2"/>
    <property type="match status" value="1"/>
</dbReference>
<dbReference type="PANTHER" id="PTHR35811:SF1">
    <property type="entry name" value="HTH OST-TYPE DOMAIN-CONTAINING PROTEIN"/>
    <property type="match status" value="1"/>
</dbReference>
<proteinExistence type="predicted"/>
<dbReference type="Pfam" id="PF12872">
    <property type="entry name" value="OST-HTH"/>
    <property type="match status" value="1"/>
</dbReference>
<dbReference type="PATRIC" id="fig|272123.3.peg.5533"/>
<dbReference type="GO" id="GO:0006396">
    <property type="term" value="P:RNA processing"/>
    <property type="evidence" value="ECO:0007669"/>
    <property type="project" value="InterPro"/>
</dbReference>